<dbReference type="CDD" id="cd11304">
    <property type="entry name" value="Cadherin_repeat"/>
    <property type="match status" value="1"/>
</dbReference>
<dbReference type="PANTHER" id="PTHR14139:SF2">
    <property type="entry name" value="CALSYNTENIN-1"/>
    <property type="match status" value="1"/>
</dbReference>
<name>A0A813RCV1_9BILA</name>
<dbReference type="Pfam" id="PF13831">
    <property type="entry name" value="PHD_2"/>
    <property type="match status" value="1"/>
</dbReference>
<evidence type="ECO:0000256" key="18">
    <source>
        <dbReference type="SAM" id="MobiDB-lite"/>
    </source>
</evidence>
<feature type="compositionally biased region" description="Polar residues" evidence="18">
    <location>
        <begin position="77"/>
        <end position="86"/>
    </location>
</feature>
<keyword evidence="11 19" id="KW-0472">Membrane</keyword>
<comment type="caution">
    <text evidence="23">The sequence shown here is derived from an EMBL/GenBank/DDBJ whole genome shotgun (WGS) entry which is preliminary data.</text>
</comment>
<evidence type="ECO:0000256" key="17">
    <source>
        <dbReference type="PROSITE-ProRule" id="PRU00146"/>
    </source>
</evidence>
<organism evidence="23 24">
    <name type="scientific">Adineta steineri</name>
    <dbReference type="NCBI Taxonomy" id="433720"/>
    <lineage>
        <taxon>Eukaryota</taxon>
        <taxon>Metazoa</taxon>
        <taxon>Spiralia</taxon>
        <taxon>Gnathifera</taxon>
        <taxon>Rotifera</taxon>
        <taxon>Eurotatoria</taxon>
        <taxon>Bdelloidea</taxon>
        <taxon>Adinetida</taxon>
        <taxon>Adinetidae</taxon>
        <taxon>Adineta</taxon>
    </lineage>
</organism>
<proteinExistence type="inferred from homology"/>
<evidence type="ECO:0000256" key="16">
    <source>
        <dbReference type="PROSITE-ProRule" id="PRU00043"/>
    </source>
</evidence>
<dbReference type="InterPro" id="IPR019787">
    <property type="entry name" value="Znf_PHD-finger"/>
</dbReference>
<feature type="domain" description="PHD-type" evidence="20">
    <location>
        <begin position="243"/>
        <end position="293"/>
    </location>
</feature>
<feature type="region of interest" description="Disordered" evidence="18">
    <location>
        <begin position="1"/>
        <end position="61"/>
    </location>
</feature>
<evidence type="ECO:0000256" key="6">
    <source>
        <dbReference type="ARBA" id="ARBA00022833"/>
    </source>
</evidence>
<dbReference type="SMART" id="SM00112">
    <property type="entry name" value="CA"/>
    <property type="match status" value="2"/>
</dbReference>
<evidence type="ECO:0000313" key="24">
    <source>
        <dbReference type="Proteomes" id="UP000663832"/>
    </source>
</evidence>
<feature type="region of interest" description="Disordered" evidence="18">
    <location>
        <begin position="1597"/>
        <end position="1661"/>
    </location>
</feature>
<evidence type="ECO:0000256" key="15">
    <source>
        <dbReference type="ARBA" id="ARBA00046288"/>
    </source>
</evidence>
<dbReference type="GO" id="GO:0009986">
    <property type="term" value="C:cell surface"/>
    <property type="evidence" value="ECO:0007669"/>
    <property type="project" value="TreeGrafter"/>
</dbReference>
<dbReference type="Gene3D" id="2.60.40.60">
    <property type="entry name" value="Cadherins"/>
    <property type="match status" value="2"/>
</dbReference>
<keyword evidence="3" id="KW-0732">Signal</keyword>
<dbReference type="GO" id="GO:0051965">
    <property type="term" value="P:positive regulation of synapse assembly"/>
    <property type="evidence" value="ECO:0007669"/>
    <property type="project" value="TreeGrafter"/>
</dbReference>
<evidence type="ECO:0000256" key="1">
    <source>
        <dbReference type="ARBA" id="ARBA00022692"/>
    </source>
</evidence>
<feature type="domain" description="Cadherin" evidence="21">
    <location>
        <begin position="754"/>
        <end position="878"/>
    </location>
</feature>
<keyword evidence="10" id="KW-0770">Synapse</keyword>
<dbReference type="InterPro" id="IPR015919">
    <property type="entry name" value="Cadherin-like_sf"/>
</dbReference>
<comment type="subcellular location">
    <subcellularLocation>
        <location evidence="15">Endomembrane system</location>
        <topology evidence="15">Single-pass type I membrane protein</topology>
    </subcellularLocation>
    <subcellularLocation>
        <location evidence="13">Synapse</location>
    </subcellularLocation>
</comment>
<evidence type="ECO:0000256" key="5">
    <source>
        <dbReference type="ARBA" id="ARBA00022771"/>
    </source>
</evidence>
<gene>
    <name evidence="23" type="ORF">QVE165_LOCUS3233</name>
</gene>
<evidence type="ECO:0000259" key="21">
    <source>
        <dbReference type="PROSITE" id="PS50268"/>
    </source>
</evidence>
<dbReference type="PROSITE" id="PS50268">
    <property type="entry name" value="CADHERIN_2"/>
    <property type="match status" value="1"/>
</dbReference>
<keyword evidence="1 19" id="KW-0812">Transmembrane</keyword>
<keyword evidence="4" id="KW-0677">Repeat</keyword>
<keyword evidence="7 16" id="KW-0106">Calcium</keyword>
<keyword evidence="6" id="KW-0862">Zinc</keyword>
<dbReference type="SMART" id="SM00249">
    <property type="entry name" value="PHD"/>
    <property type="match status" value="2"/>
</dbReference>
<dbReference type="InterPro" id="IPR045588">
    <property type="entry name" value="CLSTN_C"/>
</dbReference>
<dbReference type="PROSITE" id="PS01359">
    <property type="entry name" value="ZF_PHD_1"/>
    <property type="match status" value="1"/>
</dbReference>
<dbReference type="GO" id="GO:0008270">
    <property type="term" value="F:zinc ion binding"/>
    <property type="evidence" value="ECO:0007669"/>
    <property type="project" value="UniProtKB-KW"/>
</dbReference>
<evidence type="ECO:0000256" key="9">
    <source>
        <dbReference type="ARBA" id="ARBA00022989"/>
    </source>
</evidence>
<reference evidence="23" key="1">
    <citation type="submission" date="2021-02" db="EMBL/GenBank/DDBJ databases">
        <authorList>
            <person name="Nowell W R."/>
        </authorList>
    </citation>
    <scope>NUCLEOTIDE SEQUENCE</scope>
</reference>
<dbReference type="SUPFAM" id="SSF49899">
    <property type="entry name" value="Concanavalin A-like lectins/glucanases"/>
    <property type="match status" value="1"/>
</dbReference>
<dbReference type="PROSITE" id="PS50016">
    <property type="entry name" value="ZF_PHD_2"/>
    <property type="match status" value="1"/>
</dbReference>
<feature type="compositionally biased region" description="Basic and acidic residues" evidence="18">
    <location>
        <begin position="1634"/>
        <end position="1648"/>
    </location>
</feature>
<dbReference type="EMBL" id="CAJNOM010000011">
    <property type="protein sequence ID" value="CAF0782371.1"/>
    <property type="molecule type" value="Genomic_DNA"/>
</dbReference>
<dbReference type="GO" id="GO:0045211">
    <property type="term" value="C:postsynaptic membrane"/>
    <property type="evidence" value="ECO:0007669"/>
    <property type="project" value="TreeGrafter"/>
</dbReference>
<dbReference type="SUPFAM" id="SSF57903">
    <property type="entry name" value="FYVE/PHD zinc finger"/>
    <property type="match status" value="1"/>
</dbReference>
<evidence type="ECO:0000313" key="23">
    <source>
        <dbReference type="EMBL" id="CAF0782371.1"/>
    </source>
</evidence>
<evidence type="ECO:0000256" key="7">
    <source>
        <dbReference type="ARBA" id="ARBA00022837"/>
    </source>
</evidence>
<dbReference type="GO" id="GO:0005509">
    <property type="term" value="F:calcium ion binding"/>
    <property type="evidence" value="ECO:0007669"/>
    <property type="project" value="UniProtKB-UniRule"/>
</dbReference>
<evidence type="ECO:0000256" key="8">
    <source>
        <dbReference type="ARBA" id="ARBA00022889"/>
    </source>
</evidence>
<evidence type="ECO:0000259" key="20">
    <source>
        <dbReference type="PROSITE" id="PS50016"/>
    </source>
</evidence>
<evidence type="ECO:0000256" key="12">
    <source>
        <dbReference type="ARBA" id="ARBA00023180"/>
    </source>
</evidence>
<feature type="compositionally biased region" description="Basic residues" evidence="18">
    <location>
        <begin position="27"/>
        <end position="37"/>
    </location>
</feature>
<dbReference type="Proteomes" id="UP000663832">
    <property type="component" value="Unassembled WGS sequence"/>
</dbReference>
<dbReference type="GO" id="GO:0050806">
    <property type="term" value="P:positive regulation of synaptic transmission"/>
    <property type="evidence" value="ECO:0007669"/>
    <property type="project" value="TreeGrafter"/>
</dbReference>
<comment type="similarity">
    <text evidence="14">Belongs to the calsyntenin family.</text>
</comment>
<protein>
    <submittedName>
        <fullName evidence="23">Uncharacterized protein</fullName>
    </submittedName>
</protein>
<dbReference type="InterPro" id="IPR013320">
    <property type="entry name" value="ConA-like_dom_sf"/>
</dbReference>
<feature type="domain" description="PHD-type" evidence="22">
    <location>
        <begin position="295"/>
        <end position="414"/>
    </location>
</feature>
<keyword evidence="9 19" id="KW-1133">Transmembrane helix</keyword>
<keyword evidence="5 17" id="KW-0863">Zinc-finger</keyword>
<dbReference type="InterPro" id="IPR013083">
    <property type="entry name" value="Znf_RING/FYVE/PHD"/>
</dbReference>
<dbReference type="Gene3D" id="2.60.120.200">
    <property type="match status" value="1"/>
</dbReference>
<dbReference type="InterPro" id="IPR019786">
    <property type="entry name" value="Zinc_finger_PHD-type_CS"/>
</dbReference>
<dbReference type="GO" id="GO:0012505">
    <property type="term" value="C:endomembrane system"/>
    <property type="evidence" value="ECO:0007669"/>
    <property type="project" value="UniProtKB-SubCell"/>
</dbReference>
<dbReference type="OrthoDB" id="10012272at2759"/>
<dbReference type="InterPro" id="IPR011011">
    <property type="entry name" value="Znf_FYVE_PHD"/>
</dbReference>
<evidence type="ECO:0000256" key="4">
    <source>
        <dbReference type="ARBA" id="ARBA00022737"/>
    </source>
</evidence>
<evidence type="ECO:0000256" key="10">
    <source>
        <dbReference type="ARBA" id="ARBA00023018"/>
    </source>
</evidence>
<dbReference type="Pfam" id="PF13832">
    <property type="entry name" value="zf-HC5HC2H_2"/>
    <property type="match status" value="1"/>
</dbReference>
<evidence type="ECO:0000259" key="22">
    <source>
        <dbReference type="PROSITE" id="PS51805"/>
    </source>
</evidence>
<keyword evidence="2" id="KW-0479">Metal-binding</keyword>
<evidence type="ECO:0000256" key="13">
    <source>
        <dbReference type="ARBA" id="ARBA00034103"/>
    </source>
</evidence>
<dbReference type="InterPro" id="IPR001965">
    <property type="entry name" value="Znf_PHD"/>
</dbReference>
<evidence type="ECO:0000256" key="2">
    <source>
        <dbReference type="ARBA" id="ARBA00022723"/>
    </source>
</evidence>
<accession>A0A813RCV1</accession>
<dbReference type="SUPFAM" id="SSF49313">
    <property type="entry name" value="Cadherin-like"/>
    <property type="match status" value="2"/>
</dbReference>
<evidence type="ECO:0000256" key="19">
    <source>
        <dbReference type="SAM" id="Phobius"/>
    </source>
</evidence>
<evidence type="ECO:0000256" key="11">
    <source>
        <dbReference type="ARBA" id="ARBA00023136"/>
    </source>
</evidence>
<feature type="region of interest" description="Disordered" evidence="18">
    <location>
        <begin position="73"/>
        <end position="97"/>
    </location>
</feature>
<dbReference type="PROSITE" id="PS51805">
    <property type="entry name" value="EPHD"/>
    <property type="match status" value="1"/>
</dbReference>
<dbReference type="InterPro" id="IPR034732">
    <property type="entry name" value="EPHD"/>
</dbReference>
<dbReference type="GO" id="GO:0007156">
    <property type="term" value="P:homophilic cell adhesion via plasma membrane adhesion molecules"/>
    <property type="evidence" value="ECO:0007669"/>
    <property type="project" value="InterPro"/>
</dbReference>
<sequence length="1661" mass="189552">MTDINNYNSRSPLSISSSSSSSSSSNKRIKIKIKLKSLKTSTTNRRSQRRRTNPQPPMRTSSLITTIFHENGHTEESLSSDTTNDQQIEKYSPSTSSNNLLFTTTSKTTSKASYWTVTDRQSEWYKLSMPVNLSSLNTTHENVPYKKLSKIFERKIVKSNNNEQIDQPTDTTQLIMKAVMHELDYDIDDDDIEFLHELNQYNKTKQKRQINEEEFENAIIILEFSIAEKIRSQLKQKSCEDDDVVCDICLLPDADDENEMVFCERCNCCVHQNCYGISDVPSGTWLCRPCSILRRPTCILCPKLGGPMKCTTSGTIWCHLTCALWLPELKFVDYTKMEPVIYLDKISHARWSLRCVVCSTMEGACVQCAHKNCRTPFHVTCGLAAGYFLDVQQTSSKESSTSRSQFNAYCFKHSEEARKRSEQEPCTILSNEDDSSCSSSVPSIIPLTVYRRDQLKTERWIHEYYKNFASFISPLHLHEECPQDYDENISKKIYNYWIHKRQSNKTLPLIKRIDFVLEQRENAELLITQINTCLKVRQKLLQLQTRCKSILDSSSTTATLTQRLDSLKKTFSSSFPTHRRPRRLHSSSTSLTLHGKNDHENENQLKTLKRHRQKLFYSTKQYQTIEKAKRCRVSLESTYRDNLQLNTTYLIRTINDGQMILLPKKLLEQANIIPIIDNDILQQQQTNILHSTDYSDLSDDEDKEPLRKKGIFKSTKTAYTSHGNVVTSLTNTQTVSTETKITRIKPNIYDPILSANSYVGHLSENERTVQLEPRLYATDADPSNSINGKICGYELSLHKHDDILDEITQNIPFTVEILNNQPVIKLKSNIQTLDCEIKQTHRLFIRAFDCASADKRRYSERSSLIVTVDDVNEYAPVFTHDNYLFKLHQGETCESTSCRVEATDDDCANTDHRVCGYEITTPNVPFSIDSQGSISITKTLTNDQYVFNVIAIDCFPSSDNSRKVSEPAQVTFKIIKACKPSVNDNAKSELIIQSDRLHLFDGVNVNTCDETCIVEDIVGTVELHSKGLDSGCNLEQCSTTNREYVLLEKDGNSNEIPQSKIMTFNGYNQALIVNQSQFSGHLNNEFTIHTWMKHTNDGNNNHNNEKEHVFCKSDEKLKNRHHTALFIQNNYLKLLLRKGPLSSNGQAKYPSEWMWKIPEINDNQWHSYKFIVNYPTKVDLYVDERLVVPTSENFRVIEDSPLTVIPGTEETIFALGGCWHARASRLVQHFRGQVSGLTIEQKEDLQRSSNCIRDCHQYIDIPDVKSEAGVEFASNSNRSMWILRTDARESYEKLLKHIVYRNTFQPLGPNGQRTVSINTRIKCLGEVNTYDLPALTRYISIVPPKIPVKIELKADTSYLVPELAMEQGIYLFRNLSVYTNAIKKSRGDISDCTLRATPPLSNSEQLIIPDDIKLESQITKEGAVITGVESIDSYQYFLRQIAYISKSPVTYVDRSFLLSCAGAYDRVLTNEIRVRIHIEKQMAARAPVAAVLSDKFVVNNDGIKDNLFDVEGESSVTRRNVSDWPIAVVICVSIGLVGVLVLYLVVRMRSTNRQNNPLTNTTDDIHSQMEWEDDIGLNIIVNPYDEAKKTIESVNIHNVEQPTNGHPGASSDDEGDEFENNRNGNLSGDDDDFKIDSKNPRTLDHQYEWDDAAIEYGPKKV</sequence>
<keyword evidence="24" id="KW-1185">Reference proteome</keyword>
<keyword evidence="8" id="KW-0130">Cell adhesion</keyword>
<evidence type="ECO:0000256" key="3">
    <source>
        <dbReference type="ARBA" id="ARBA00022729"/>
    </source>
</evidence>
<dbReference type="InterPro" id="IPR002126">
    <property type="entry name" value="Cadherin-like_dom"/>
</dbReference>
<dbReference type="Pfam" id="PF19699">
    <property type="entry name" value="CLSTN_C"/>
    <property type="match status" value="1"/>
</dbReference>
<feature type="compositionally biased region" description="Low complexity" evidence="18">
    <location>
        <begin position="8"/>
        <end position="26"/>
    </location>
</feature>
<dbReference type="PANTHER" id="PTHR14139">
    <property type="entry name" value="CALSYNTENIN"/>
    <property type="match status" value="1"/>
</dbReference>
<keyword evidence="12" id="KW-0325">Glycoprotein</keyword>
<feature type="transmembrane region" description="Helical" evidence="19">
    <location>
        <begin position="1524"/>
        <end position="1546"/>
    </location>
</feature>
<dbReference type="CDD" id="cd15492">
    <property type="entry name" value="PHD_BRPF_JADE_like"/>
    <property type="match status" value="1"/>
</dbReference>
<feature type="region of interest" description="Disordered" evidence="18">
    <location>
        <begin position="572"/>
        <end position="597"/>
    </location>
</feature>
<dbReference type="Gene3D" id="3.30.40.10">
    <property type="entry name" value="Zinc/RING finger domain, C3HC4 (zinc finger)"/>
    <property type="match status" value="2"/>
</dbReference>
<evidence type="ECO:0000256" key="14">
    <source>
        <dbReference type="ARBA" id="ARBA00035015"/>
    </source>
</evidence>